<protein>
    <submittedName>
        <fullName evidence="1">Uncharacterized protein</fullName>
    </submittedName>
</protein>
<sequence length="82" mass="9405">MLGFARIIRASMQRAAREDLIESARKQGIFSSQKPRFNNDQANSPDASKEIEILDFEMWQLEGLHTRFGDQHSRVLGCLNLL</sequence>
<evidence type="ECO:0000313" key="1">
    <source>
        <dbReference type="EMBL" id="KAF5872112.1"/>
    </source>
</evidence>
<evidence type="ECO:0000313" key="2">
    <source>
        <dbReference type="Proteomes" id="UP000531561"/>
    </source>
</evidence>
<dbReference type="GeneID" id="59263184"/>
<keyword evidence="2" id="KW-1185">Reference proteome</keyword>
<reference evidence="1 2" key="1">
    <citation type="journal article" date="2020" name="Phytopathology">
        <title>A high-quality genome resource of Botrytis fragariae, a new and rapidly spreading fungal pathogen causing strawberry gray mold in the U.S.A.</title>
        <authorList>
            <person name="Wu Y."/>
            <person name="Saski C.A."/>
            <person name="Schnabel G."/>
            <person name="Xiao S."/>
            <person name="Hu M."/>
        </authorList>
    </citation>
    <scope>NUCLEOTIDE SEQUENCE [LARGE SCALE GENOMIC DNA]</scope>
    <source>
        <strain evidence="1 2">BVB16</strain>
    </source>
</reference>
<comment type="caution">
    <text evidence="1">The sequence shown here is derived from an EMBL/GenBank/DDBJ whole genome shotgun (WGS) entry which is preliminary data.</text>
</comment>
<proteinExistence type="predicted"/>
<gene>
    <name evidence="1" type="ORF">Bfra_009141</name>
</gene>
<organism evidence="1 2">
    <name type="scientific">Botrytis fragariae</name>
    <dbReference type="NCBI Taxonomy" id="1964551"/>
    <lineage>
        <taxon>Eukaryota</taxon>
        <taxon>Fungi</taxon>
        <taxon>Dikarya</taxon>
        <taxon>Ascomycota</taxon>
        <taxon>Pezizomycotina</taxon>
        <taxon>Leotiomycetes</taxon>
        <taxon>Helotiales</taxon>
        <taxon>Sclerotiniaceae</taxon>
        <taxon>Botrytis</taxon>
    </lineage>
</organism>
<name>A0A8H6AR65_9HELO</name>
<dbReference type="AlphaFoldDB" id="A0A8H6AR65"/>
<dbReference type="EMBL" id="JABFCT010000011">
    <property type="protein sequence ID" value="KAF5872112.1"/>
    <property type="molecule type" value="Genomic_DNA"/>
</dbReference>
<dbReference type="RefSeq" id="XP_037191058.1">
    <property type="nucleotide sequence ID" value="XM_037339492.1"/>
</dbReference>
<dbReference type="Proteomes" id="UP000531561">
    <property type="component" value="Unassembled WGS sequence"/>
</dbReference>
<accession>A0A8H6AR65</accession>